<keyword evidence="3" id="KW-1185">Reference proteome</keyword>
<dbReference type="Gene3D" id="3.40.50.1820">
    <property type="entry name" value="alpha/beta hydrolase"/>
    <property type="match status" value="1"/>
</dbReference>
<evidence type="ECO:0000259" key="1">
    <source>
        <dbReference type="Pfam" id="PF12697"/>
    </source>
</evidence>
<gene>
    <name evidence="2" type="ORF">M3D15_02005</name>
</gene>
<dbReference type="Proteomes" id="UP001525379">
    <property type="component" value="Unassembled WGS sequence"/>
</dbReference>
<proteinExistence type="predicted"/>
<comment type="caution">
    <text evidence="2">The sequence shown here is derived from an EMBL/GenBank/DDBJ whole genome shotgun (WGS) entry which is preliminary data.</text>
</comment>
<dbReference type="PANTHER" id="PTHR37017:SF3">
    <property type="entry name" value="AB HYDROLASE-1 DOMAIN-CONTAINING PROTEIN"/>
    <property type="match status" value="1"/>
</dbReference>
<dbReference type="Pfam" id="PF12697">
    <property type="entry name" value="Abhydrolase_6"/>
    <property type="match status" value="1"/>
</dbReference>
<sequence length="235" mass="25767">MTTRMVLVPGFWLGGWAWDEVIPHLADTITAFPLDLPGQDGNPGEAPAQVTLADQVAAIEQALEAEPADRHILVVHSGSTNPGTMLLDKRPELVDHIVFVDTAPPVDGLAFNADATSDATLDEMLANEHEQASFRDLTDEQLERFKQRATVQPKSLVTEAVTLTNDARHNVPVTVICSCYTAEQFQEFADQGIPYLAALNEYESVHYIDLPTGHWPMWSKPAELAALLNEVAVDE</sequence>
<dbReference type="InterPro" id="IPR029058">
    <property type="entry name" value="AB_hydrolase_fold"/>
</dbReference>
<dbReference type="InterPro" id="IPR000073">
    <property type="entry name" value="AB_hydrolase_1"/>
</dbReference>
<dbReference type="RefSeq" id="WP_206395450.1">
    <property type="nucleotide sequence ID" value="NZ_JAFDPW010000004.1"/>
</dbReference>
<accession>A0ABT2HUX3</accession>
<keyword evidence="2" id="KW-0378">Hydrolase</keyword>
<name>A0ABT2HUX3_9MICO</name>
<dbReference type="PANTHER" id="PTHR37017">
    <property type="entry name" value="AB HYDROLASE-1 DOMAIN-CONTAINING PROTEIN-RELATED"/>
    <property type="match status" value="1"/>
</dbReference>
<reference evidence="2 3" key="1">
    <citation type="submission" date="2022-04" db="EMBL/GenBank/DDBJ databases">
        <title>Human microbiome associated bacterial genomes.</title>
        <authorList>
            <person name="Sandstrom S."/>
            <person name="Salamzade R."/>
            <person name="Kalan L.R."/>
        </authorList>
    </citation>
    <scope>NUCLEOTIDE SEQUENCE [LARGE SCALE GENOMIC DNA]</scope>
    <source>
        <strain evidence="3">p3-SID1799</strain>
    </source>
</reference>
<evidence type="ECO:0000313" key="3">
    <source>
        <dbReference type="Proteomes" id="UP001525379"/>
    </source>
</evidence>
<dbReference type="EMBL" id="JALXSQ010000004">
    <property type="protein sequence ID" value="MCT2042118.1"/>
    <property type="molecule type" value="Genomic_DNA"/>
</dbReference>
<feature type="domain" description="AB hydrolase-1" evidence="1">
    <location>
        <begin position="5"/>
        <end position="226"/>
    </location>
</feature>
<organism evidence="2 3">
    <name type="scientific">Pseudoclavibacter albus</name>
    <dbReference type="NCBI Taxonomy" id="272241"/>
    <lineage>
        <taxon>Bacteria</taxon>
        <taxon>Bacillati</taxon>
        <taxon>Actinomycetota</taxon>
        <taxon>Actinomycetes</taxon>
        <taxon>Micrococcales</taxon>
        <taxon>Microbacteriaceae</taxon>
        <taxon>Pseudoclavibacter</taxon>
    </lineage>
</organism>
<dbReference type="SUPFAM" id="SSF53474">
    <property type="entry name" value="alpha/beta-Hydrolases"/>
    <property type="match status" value="1"/>
</dbReference>
<protein>
    <submittedName>
        <fullName evidence="2">Alpha/beta hydrolase</fullName>
    </submittedName>
</protein>
<dbReference type="GO" id="GO:0016787">
    <property type="term" value="F:hydrolase activity"/>
    <property type="evidence" value="ECO:0007669"/>
    <property type="project" value="UniProtKB-KW"/>
</dbReference>
<evidence type="ECO:0000313" key="2">
    <source>
        <dbReference type="EMBL" id="MCT2042118.1"/>
    </source>
</evidence>
<dbReference type="InterPro" id="IPR052897">
    <property type="entry name" value="Sec-Metab_Biosynth_Hydrolase"/>
</dbReference>